<evidence type="ECO:0000256" key="6">
    <source>
        <dbReference type="ARBA" id="ARBA00022722"/>
    </source>
</evidence>
<dbReference type="EMBL" id="QUAM01000001">
    <property type="protein sequence ID" value="TPR16077.1"/>
    <property type="molecule type" value="Genomic_DNA"/>
</dbReference>
<keyword evidence="8" id="KW-0255">Endonuclease</keyword>
<dbReference type="EC" id="3.1.26.4" evidence="5"/>
<dbReference type="SUPFAM" id="SSF53098">
    <property type="entry name" value="Ribonuclease H-like"/>
    <property type="match status" value="1"/>
</dbReference>
<dbReference type="Gene3D" id="3.40.970.10">
    <property type="entry name" value="Ribonuclease H1, N-terminal domain"/>
    <property type="match status" value="1"/>
</dbReference>
<evidence type="ECO:0000256" key="2">
    <source>
        <dbReference type="ARBA" id="ARBA00001946"/>
    </source>
</evidence>
<evidence type="ECO:0000259" key="11">
    <source>
        <dbReference type="PROSITE" id="PS50879"/>
    </source>
</evidence>
<dbReference type="InterPro" id="IPR022892">
    <property type="entry name" value="RNaseHI"/>
</dbReference>
<evidence type="ECO:0000256" key="5">
    <source>
        <dbReference type="ARBA" id="ARBA00012180"/>
    </source>
</evidence>
<dbReference type="RefSeq" id="WP_105987336.1">
    <property type="nucleotide sequence ID" value="NZ_POST01000001.1"/>
</dbReference>
<evidence type="ECO:0000256" key="4">
    <source>
        <dbReference type="ARBA" id="ARBA00011245"/>
    </source>
</evidence>
<dbReference type="PROSITE" id="PS50879">
    <property type="entry name" value="RNASE_H_1"/>
    <property type="match status" value="1"/>
</dbReference>
<gene>
    <name evidence="12" type="ORF">DY048_01045</name>
</gene>
<comment type="cofactor">
    <cofactor evidence="2">
        <name>Mg(2+)</name>
        <dbReference type="ChEBI" id="CHEBI:18420"/>
    </cofactor>
</comment>
<dbReference type="PANTHER" id="PTHR10642">
    <property type="entry name" value="RIBONUCLEASE H1"/>
    <property type="match status" value="1"/>
</dbReference>
<dbReference type="InterPro" id="IPR037056">
    <property type="entry name" value="RNase_H1_N_sf"/>
</dbReference>
<protein>
    <recommendedName>
        <fullName evidence="5">ribonuclease H</fullName>
        <ecNumber evidence="5">3.1.26.4</ecNumber>
    </recommendedName>
</protein>
<dbReference type="InterPro" id="IPR012337">
    <property type="entry name" value="RNaseH-like_sf"/>
</dbReference>
<evidence type="ECO:0000256" key="10">
    <source>
        <dbReference type="ARBA" id="ARBA00022842"/>
    </source>
</evidence>
<evidence type="ECO:0000256" key="9">
    <source>
        <dbReference type="ARBA" id="ARBA00022801"/>
    </source>
</evidence>
<organism evidence="12 13">
    <name type="scientific">Apilactobacillus timberlakei</name>
    <dbReference type="NCBI Taxonomy" id="2008380"/>
    <lineage>
        <taxon>Bacteria</taxon>
        <taxon>Bacillati</taxon>
        <taxon>Bacillota</taxon>
        <taxon>Bacilli</taxon>
        <taxon>Lactobacillales</taxon>
        <taxon>Lactobacillaceae</taxon>
        <taxon>Apilactobacillus</taxon>
    </lineage>
</organism>
<evidence type="ECO:0000313" key="12">
    <source>
        <dbReference type="EMBL" id="TPR16077.1"/>
    </source>
</evidence>
<dbReference type="InterPro" id="IPR011320">
    <property type="entry name" value="RNase_H1_N"/>
</dbReference>
<keyword evidence="10" id="KW-0460">Magnesium</keyword>
<comment type="subunit">
    <text evidence="4">Monomer.</text>
</comment>
<feature type="domain" description="RNase H type-1" evidence="11">
    <location>
        <begin position="59"/>
        <end position="216"/>
    </location>
</feature>
<dbReference type="Proteomes" id="UP000767392">
    <property type="component" value="Unassembled WGS sequence"/>
</dbReference>
<comment type="caution">
    <text evidence="12">The sequence shown here is derived from an EMBL/GenBank/DDBJ whole genome shotgun (WGS) entry which is preliminary data.</text>
</comment>
<evidence type="ECO:0000256" key="7">
    <source>
        <dbReference type="ARBA" id="ARBA00022723"/>
    </source>
</evidence>
<comment type="catalytic activity">
    <reaction evidence="1">
        <text>Endonucleolytic cleavage to 5'-phosphomonoester.</text>
        <dbReference type="EC" id="3.1.26.4"/>
    </reaction>
</comment>
<dbReference type="InterPro" id="IPR009027">
    <property type="entry name" value="Ribosomal_bL9/RNase_H1_N"/>
</dbReference>
<evidence type="ECO:0000256" key="8">
    <source>
        <dbReference type="ARBA" id="ARBA00022759"/>
    </source>
</evidence>
<dbReference type="InterPro" id="IPR036397">
    <property type="entry name" value="RNaseH_sf"/>
</dbReference>
<keyword evidence="9" id="KW-0378">Hydrolase</keyword>
<keyword evidence="6" id="KW-0540">Nuclease</keyword>
<name>A0ABY2YUC5_9LACO</name>
<evidence type="ECO:0000313" key="13">
    <source>
        <dbReference type="Proteomes" id="UP000767392"/>
    </source>
</evidence>
<dbReference type="InterPro" id="IPR002156">
    <property type="entry name" value="RNaseH_domain"/>
</dbReference>
<comment type="similarity">
    <text evidence="3">Belongs to the RNase H family.</text>
</comment>
<dbReference type="Pfam" id="PF00075">
    <property type="entry name" value="RNase_H"/>
    <property type="match status" value="1"/>
</dbReference>
<reference evidence="12 13" key="1">
    <citation type="submission" date="2018-08" db="EMBL/GenBank/DDBJ databases">
        <title>Comparative genomics of wild bee and flower associated Lactobacillus reveals potential adaptation to the bee host.</title>
        <authorList>
            <person name="Vuong H.Q."/>
            <person name="Mcfrederick Q.S."/>
        </authorList>
    </citation>
    <scope>NUCLEOTIDE SEQUENCE [LARGE SCALE GENOMIC DNA]</scope>
    <source>
        <strain evidence="12 13">HV_04</strain>
    </source>
</reference>
<dbReference type="Pfam" id="PF01693">
    <property type="entry name" value="Cauli_VI"/>
    <property type="match status" value="1"/>
</dbReference>
<evidence type="ECO:0000256" key="3">
    <source>
        <dbReference type="ARBA" id="ARBA00005300"/>
    </source>
</evidence>
<dbReference type="InterPro" id="IPR050092">
    <property type="entry name" value="RNase_H"/>
</dbReference>
<evidence type="ECO:0000256" key="1">
    <source>
        <dbReference type="ARBA" id="ARBA00000077"/>
    </source>
</evidence>
<dbReference type="SUPFAM" id="SSF55658">
    <property type="entry name" value="L9 N-domain-like"/>
    <property type="match status" value="1"/>
</dbReference>
<keyword evidence="13" id="KW-1185">Reference proteome</keyword>
<dbReference type="CDD" id="cd09278">
    <property type="entry name" value="RNase_HI_prokaryote_like"/>
    <property type="match status" value="1"/>
</dbReference>
<accession>A0ABY2YUC5</accession>
<keyword evidence="7" id="KW-0479">Metal-binding</keyword>
<dbReference type="Gene3D" id="3.30.420.10">
    <property type="entry name" value="Ribonuclease H-like superfamily/Ribonuclease H"/>
    <property type="match status" value="1"/>
</dbReference>
<sequence>MAKKKYYAVKKGRKPGIYQTWSDTQKQVNGFSGAQFKSFATKKEAQTFIKLDDSRKFNQSSEIVIYTDGGSRNHGNKLGQHVKSNDPAAWAYLINNSGKRYSNSAGEFGATNNKMEVLGLVNALDYLIKMHLNNCNIDAILDSKYVLNAINNKWIYGWQRRGWRKSSGETIKNKAEFIQLADLLPKFSNINFYWTKGHANDEGNNFVDHLLNKTMDDLENGKNNKLKVYDFDDKNTNEGNKNNHSNIIKNKDKMKHRDKYIDKEKSINNIEENLKQMGFFS</sequence>
<dbReference type="PANTHER" id="PTHR10642:SF26">
    <property type="entry name" value="RIBONUCLEASE H1"/>
    <property type="match status" value="1"/>
</dbReference>
<proteinExistence type="inferred from homology"/>